<dbReference type="InterPro" id="IPR013656">
    <property type="entry name" value="PAS_4"/>
</dbReference>
<dbReference type="InterPro" id="IPR036513">
    <property type="entry name" value="STAS_dom_sf"/>
</dbReference>
<dbReference type="SUPFAM" id="SSF55785">
    <property type="entry name" value="PYP-like sensor domain (PAS domain)"/>
    <property type="match status" value="1"/>
</dbReference>
<dbReference type="Proteomes" id="UP001199469">
    <property type="component" value="Unassembled WGS sequence"/>
</dbReference>
<dbReference type="PANTHER" id="PTHR43156:SF2">
    <property type="entry name" value="STAGE II SPORULATION PROTEIN E"/>
    <property type="match status" value="1"/>
</dbReference>
<feature type="region of interest" description="Disordered" evidence="2">
    <location>
        <begin position="536"/>
        <end position="558"/>
    </location>
</feature>
<evidence type="ECO:0000313" key="5">
    <source>
        <dbReference type="Proteomes" id="UP001199469"/>
    </source>
</evidence>
<keyword evidence="5" id="KW-1185">Reference proteome</keyword>
<dbReference type="InterPro" id="IPR036457">
    <property type="entry name" value="PPM-type-like_dom_sf"/>
</dbReference>
<dbReference type="SUPFAM" id="SSF81606">
    <property type="entry name" value="PP2C-like"/>
    <property type="match status" value="1"/>
</dbReference>
<keyword evidence="1" id="KW-0378">Hydrolase</keyword>
<dbReference type="Pfam" id="PF08448">
    <property type="entry name" value="PAS_4"/>
    <property type="match status" value="1"/>
</dbReference>
<dbReference type="Gene3D" id="3.30.750.24">
    <property type="entry name" value="STAS domain"/>
    <property type="match status" value="1"/>
</dbReference>
<evidence type="ECO:0000256" key="1">
    <source>
        <dbReference type="ARBA" id="ARBA00022801"/>
    </source>
</evidence>
<dbReference type="SUPFAM" id="SSF52091">
    <property type="entry name" value="SpoIIaa-like"/>
    <property type="match status" value="1"/>
</dbReference>
<dbReference type="SUPFAM" id="SSF55874">
    <property type="entry name" value="ATPase domain of HSP90 chaperone/DNA topoisomerase II/histidine kinase"/>
    <property type="match status" value="1"/>
</dbReference>
<dbReference type="InterPro" id="IPR036890">
    <property type="entry name" value="HATPase_C_sf"/>
</dbReference>
<dbReference type="RefSeq" id="WP_230729679.1">
    <property type="nucleotide sequence ID" value="NZ_JAJNDB010000001.1"/>
</dbReference>
<dbReference type="PROSITE" id="PS50801">
    <property type="entry name" value="STAS"/>
    <property type="match status" value="1"/>
</dbReference>
<protein>
    <submittedName>
        <fullName evidence="4">SpoIIE family protein phosphatase</fullName>
    </submittedName>
</protein>
<gene>
    <name evidence="4" type="ORF">LQ327_01100</name>
</gene>
<dbReference type="Gene3D" id="3.30.450.20">
    <property type="entry name" value="PAS domain"/>
    <property type="match status" value="1"/>
</dbReference>
<dbReference type="Pfam" id="PF07228">
    <property type="entry name" value="SpoIIE"/>
    <property type="match status" value="1"/>
</dbReference>
<dbReference type="CDD" id="cd07043">
    <property type="entry name" value="STAS_anti-anti-sigma_factors"/>
    <property type="match status" value="1"/>
</dbReference>
<comment type="caution">
    <text evidence="4">The sequence shown here is derived from an EMBL/GenBank/DDBJ whole genome shotgun (WGS) entry which is preliminary data.</text>
</comment>
<dbReference type="InterPro" id="IPR058548">
    <property type="entry name" value="MlaB-like_STAS"/>
</dbReference>
<proteinExistence type="predicted"/>
<evidence type="ECO:0000256" key="2">
    <source>
        <dbReference type="SAM" id="MobiDB-lite"/>
    </source>
</evidence>
<dbReference type="PANTHER" id="PTHR43156">
    <property type="entry name" value="STAGE II SPORULATION PROTEIN E-RELATED"/>
    <property type="match status" value="1"/>
</dbReference>
<dbReference type="InterPro" id="IPR035965">
    <property type="entry name" value="PAS-like_dom_sf"/>
</dbReference>
<accession>A0ABS8P168</accession>
<name>A0ABS8P168_9PSEU</name>
<evidence type="ECO:0000259" key="3">
    <source>
        <dbReference type="PROSITE" id="PS50801"/>
    </source>
</evidence>
<organism evidence="4 5">
    <name type="scientific">Actinomycetospora endophytica</name>
    <dbReference type="NCBI Taxonomy" id="2291215"/>
    <lineage>
        <taxon>Bacteria</taxon>
        <taxon>Bacillati</taxon>
        <taxon>Actinomycetota</taxon>
        <taxon>Actinomycetes</taxon>
        <taxon>Pseudonocardiales</taxon>
        <taxon>Pseudonocardiaceae</taxon>
        <taxon>Actinomycetospora</taxon>
    </lineage>
</organism>
<evidence type="ECO:0000313" key="4">
    <source>
        <dbReference type="EMBL" id="MCD2191987.1"/>
    </source>
</evidence>
<dbReference type="InterPro" id="IPR003594">
    <property type="entry name" value="HATPase_dom"/>
</dbReference>
<dbReference type="InterPro" id="IPR001932">
    <property type="entry name" value="PPM-type_phosphatase-like_dom"/>
</dbReference>
<dbReference type="InterPro" id="IPR052016">
    <property type="entry name" value="Bact_Sigma-Reg"/>
</dbReference>
<feature type="domain" description="STAS" evidence="3">
    <location>
        <begin position="564"/>
        <end position="654"/>
    </location>
</feature>
<dbReference type="CDD" id="cd16936">
    <property type="entry name" value="HATPase_RsbW-like"/>
    <property type="match status" value="1"/>
</dbReference>
<dbReference type="EMBL" id="JAJNDB010000001">
    <property type="protein sequence ID" value="MCD2191987.1"/>
    <property type="molecule type" value="Genomic_DNA"/>
</dbReference>
<sequence>MAEDLGSHRELSHAFGDLDAVAASFEQQLDPVLVFRGPEHVFAALNAAGRRMFGHRPVLGRTYRESVGDADGPPLTELLDEAFHTARPVTAREQPVMIRPSAEQPAVQHFLTISVRAIFDGDGRVVGVTCHIANVTGETVERRAERSRTDEARQHYLESRDMVVALQRSLLPADLPVLPGSQLAARYLVAGSELTAGGDWFDVILQPEGRMGLVVGDVVGHGARASATMGQLRAVLAAYLIEGATVDEALARLDRFVARLPAATATTVCLGVLDPNTRALSYASCGHLPPLLIPAAGEAYYLPTVPGGPLGTAGPPPKAQTVQLELGDVLLLYTDGLIERADRSLDVGRSQLRQCAAEALADRDAGAVGGATVDRVCEIAVNRMTEGGYTDDVSLLGCELTTTISAPFHAELPAETEALATLRGTSGAWLSTLGACHDDVESLHLALGEAVANCIEHAYLTDPGRITVDGYLDTAGRACLTVSDRGSWRAPTADPGGRGRGLVMLRRFMDSVEVDTDGPGTTVLMERTLRRYPVLAVAGGGPSDGPTPERPFSVETTGSDPLQVRVTGVVDMATTPALRRHLERATRGGALPVTLDLTAVDQLASAAVLLLHELAEQAAVDDRPLRIIAPPGATASQVLELSGLDHLVEPDLDD</sequence>
<dbReference type="Pfam" id="PF13466">
    <property type="entry name" value="STAS_2"/>
    <property type="match status" value="1"/>
</dbReference>
<dbReference type="Gene3D" id="3.60.40.10">
    <property type="entry name" value="PPM-type phosphatase domain"/>
    <property type="match status" value="1"/>
</dbReference>
<dbReference type="InterPro" id="IPR002645">
    <property type="entry name" value="STAS_dom"/>
</dbReference>
<dbReference type="Pfam" id="PF13581">
    <property type="entry name" value="HATPase_c_2"/>
    <property type="match status" value="1"/>
</dbReference>
<reference evidence="4 5" key="1">
    <citation type="submission" date="2021-11" db="EMBL/GenBank/DDBJ databases">
        <title>Draft genome sequence of Actinomycetospora sp. SF1 isolated from the rhizosphere soil.</title>
        <authorList>
            <person name="Duangmal K."/>
            <person name="Chantavorakit T."/>
        </authorList>
    </citation>
    <scope>NUCLEOTIDE SEQUENCE [LARGE SCALE GENOMIC DNA]</scope>
    <source>
        <strain evidence="4 5">TBRC 5722</strain>
    </source>
</reference>
<dbReference type="SMART" id="SM00331">
    <property type="entry name" value="PP2C_SIG"/>
    <property type="match status" value="1"/>
</dbReference>
<dbReference type="Gene3D" id="3.30.565.10">
    <property type="entry name" value="Histidine kinase-like ATPase, C-terminal domain"/>
    <property type="match status" value="1"/>
</dbReference>